<proteinExistence type="predicted"/>
<dbReference type="Proteomes" id="UP000319483">
    <property type="component" value="Unassembled WGS sequence"/>
</dbReference>
<dbReference type="AlphaFoldDB" id="A0A556SAZ6"/>
<evidence type="ECO:0000313" key="1">
    <source>
        <dbReference type="EMBL" id="TSJ98294.1"/>
    </source>
</evidence>
<gene>
    <name evidence="1" type="ORF">FPQ15_08925</name>
</gene>
<accession>A0A556SAZ6</accession>
<dbReference type="RefSeq" id="WP_144092201.1">
    <property type="nucleotide sequence ID" value="NZ_JBHZLE010000015.1"/>
</dbReference>
<sequence>MTNLINFDPNYVANFNRAKQKIKLIFGVWNYRAEFIIDVEINSYGMNSFRFAIKKVYDSIFDEKKGFAFLNLTNTDGITLQDWDEENNEEEWLESILISAEIISYQKGKLWE</sequence>
<dbReference type="InterPro" id="IPR035387">
    <property type="entry name" value="DUF5406"/>
</dbReference>
<dbReference type="EMBL" id="VMHM01000011">
    <property type="protein sequence ID" value="TSJ98294.1"/>
    <property type="molecule type" value="Genomic_DNA"/>
</dbReference>
<evidence type="ECO:0000313" key="2">
    <source>
        <dbReference type="Proteomes" id="UP000319483"/>
    </source>
</evidence>
<protein>
    <submittedName>
        <fullName evidence="1">Uncharacterized protein</fullName>
    </submittedName>
</protein>
<dbReference type="Pfam" id="PF17400">
    <property type="entry name" value="DUF5406"/>
    <property type="match status" value="1"/>
</dbReference>
<name>A0A556SAZ6_9GAMM</name>
<reference evidence="1 2" key="1">
    <citation type="submission" date="2019-07" db="EMBL/GenBank/DDBJ databases">
        <title>Gilliamella genomes.</title>
        <authorList>
            <person name="Zheng H."/>
        </authorList>
    </citation>
    <scope>NUCLEOTIDE SEQUENCE [LARGE SCALE GENOMIC DNA]</scope>
    <source>
        <strain evidence="1 2">W8127</strain>
    </source>
</reference>
<comment type="caution">
    <text evidence="1">The sequence shown here is derived from an EMBL/GenBank/DDBJ whole genome shotgun (WGS) entry which is preliminary data.</text>
</comment>
<organism evidence="1 2">
    <name type="scientific">Gilliamella apicola</name>
    <dbReference type="NCBI Taxonomy" id="1196095"/>
    <lineage>
        <taxon>Bacteria</taxon>
        <taxon>Pseudomonadati</taxon>
        <taxon>Pseudomonadota</taxon>
        <taxon>Gammaproteobacteria</taxon>
        <taxon>Orbales</taxon>
        <taxon>Orbaceae</taxon>
        <taxon>Gilliamella</taxon>
    </lineage>
</organism>